<evidence type="ECO:0000313" key="2">
    <source>
        <dbReference type="Proteomes" id="UP000034087"/>
    </source>
</evidence>
<proteinExistence type="predicted"/>
<name>A0A0G1ILZ6_9BACT</name>
<accession>A0A0G1ILZ6</accession>
<dbReference type="AlphaFoldDB" id="A0A0G1ILZ6"/>
<dbReference type="Proteomes" id="UP000034087">
    <property type="component" value="Unassembled WGS sequence"/>
</dbReference>
<dbReference type="EMBL" id="LCIR01000003">
    <property type="protein sequence ID" value="KKT60135.1"/>
    <property type="molecule type" value="Genomic_DNA"/>
</dbReference>
<organism evidence="1 2">
    <name type="scientific">Candidatus Giovannonibacteria bacterium GW2011_GWA1_44_25</name>
    <dbReference type="NCBI Taxonomy" id="1618645"/>
    <lineage>
        <taxon>Bacteria</taxon>
        <taxon>Candidatus Giovannoniibacteriota</taxon>
    </lineage>
</organism>
<gene>
    <name evidence="1" type="ORF">UW53_C0003G0046</name>
</gene>
<dbReference type="InterPro" id="IPR041164">
    <property type="entry name" value="LDcluster4"/>
</dbReference>
<sequence length="190" mass="20426">MDGKHIHLKYKICVSGAADTGHCAPDALDKAKELGHWVAKNNAVLVNGATTGFPFWAAIGAKEADGFTIGLSPAGSEKEHIETYKLPMDYMDIIVYTGFGYSGRNLLLTRSADAVIFGCGRWGTINEFTIALEDGKPIGVLEGSGGSTEVIRDIIEKSQRGPGNIVYDSDPKRLVEKVLEMVKKGKVVKA</sequence>
<evidence type="ECO:0000313" key="1">
    <source>
        <dbReference type="EMBL" id="KKT60135.1"/>
    </source>
</evidence>
<dbReference type="SUPFAM" id="SSF102405">
    <property type="entry name" value="MCP/YpsA-like"/>
    <property type="match status" value="1"/>
</dbReference>
<dbReference type="Gene3D" id="3.40.50.450">
    <property type="match status" value="1"/>
</dbReference>
<evidence type="ECO:0008006" key="3">
    <source>
        <dbReference type="Google" id="ProtNLM"/>
    </source>
</evidence>
<dbReference type="Pfam" id="PF18306">
    <property type="entry name" value="LDcluster4"/>
    <property type="match status" value="1"/>
</dbReference>
<protein>
    <recommendedName>
        <fullName evidence="3">Protein containing YHS domain protein</fullName>
    </recommendedName>
</protein>
<comment type="caution">
    <text evidence="1">The sequence shown here is derived from an EMBL/GenBank/DDBJ whole genome shotgun (WGS) entry which is preliminary data.</text>
</comment>
<reference evidence="1 2" key="1">
    <citation type="journal article" date="2015" name="Nature">
        <title>rRNA introns, odd ribosomes, and small enigmatic genomes across a large radiation of phyla.</title>
        <authorList>
            <person name="Brown C.T."/>
            <person name="Hug L.A."/>
            <person name="Thomas B.C."/>
            <person name="Sharon I."/>
            <person name="Castelle C.J."/>
            <person name="Singh A."/>
            <person name="Wilkins M.J."/>
            <person name="Williams K.H."/>
            <person name="Banfield J.F."/>
        </authorList>
    </citation>
    <scope>NUCLEOTIDE SEQUENCE [LARGE SCALE GENOMIC DNA]</scope>
</reference>